<feature type="region of interest" description="Disordered" evidence="2">
    <location>
        <begin position="189"/>
        <end position="215"/>
    </location>
</feature>
<name>A0A388KWF7_CHABU</name>
<feature type="compositionally biased region" description="Basic and acidic residues" evidence="2">
    <location>
        <begin position="1251"/>
        <end position="1262"/>
    </location>
</feature>
<evidence type="ECO:0000256" key="2">
    <source>
        <dbReference type="SAM" id="MobiDB-lite"/>
    </source>
</evidence>
<feature type="region of interest" description="Disordered" evidence="2">
    <location>
        <begin position="627"/>
        <end position="750"/>
    </location>
</feature>
<feature type="region of interest" description="Disordered" evidence="2">
    <location>
        <begin position="246"/>
        <end position="273"/>
    </location>
</feature>
<feature type="coiled-coil region" evidence="1">
    <location>
        <begin position="591"/>
        <end position="618"/>
    </location>
</feature>
<feature type="region of interest" description="Disordered" evidence="2">
    <location>
        <begin position="1231"/>
        <end position="1262"/>
    </location>
</feature>
<dbReference type="CDD" id="cd01647">
    <property type="entry name" value="RT_LTR"/>
    <property type="match status" value="1"/>
</dbReference>
<dbReference type="Pfam" id="PF00078">
    <property type="entry name" value="RVT_1"/>
    <property type="match status" value="1"/>
</dbReference>
<dbReference type="PANTHER" id="PTHR24559:SF444">
    <property type="entry name" value="REVERSE TRANSCRIPTASE DOMAIN-CONTAINING PROTEIN"/>
    <property type="match status" value="1"/>
</dbReference>
<keyword evidence="5" id="KW-1185">Reference proteome</keyword>
<feature type="domain" description="Reverse transcriptase" evidence="3">
    <location>
        <begin position="953"/>
        <end position="1078"/>
    </location>
</feature>
<reference evidence="4 5" key="1">
    <citation type="journal article" date="2018" name="Cell">
        <title>The Chara Genome: Secondary Complexity and Implications for Plant Terrestrialization.</title>
        <authorList>
            <person name="Nishiyama T."/>
            <person name="Sakayama H."/>
            <person name="Vries J.D."/>
            <person name="Buschmann H."/>
            <person name="Saint-Marcoux D."/>
            <person name="Ullrich K.K."/>
            <person name="Haas F.B."/>
            <person name="Vanderstraeten L."/>
            <person name="Becker D."/>
            <person name="Lang D."/>
            <person name="Vosolsobe S."/>
            <person name="Rombauts S."/>
            <person name="Wilhelmsson P.K.I."/>
            <person name="Janitza P."/>
            <person name="Kern R."/>
            <person name="Heyl A."/>
            <person name="Rumpler F."/>
            <person name="Villalobos L.I.A.C."/>
            <person name="Clay J.M."/>
            <person name="Skokan R."/>
            <person name="Toyoda A."/>
            <person name="Suzuki Y."/>
            <person name="Kagoshima H."/>
            <person name="Schijlen E."/>
            <person name="Tajeshwar N."/>
            <person name="Catarino B."/>
            <person name="Hetherington A.J."/>
            <person name="Saltykova A."/>
            <person name="Bonnot C."/>
            <person name="Breuninger H."/>
            <person name="Symeonidi A."/>
            <person name="Radhakrishnan G.V."/>
            <person name="Van Nieuwerburgh F."/>
            <person name="Deforce D."/>
            <person name="Chang C."/>
            <person name="Karol K.G."/>
            <person name="Hedrich R."/>
            <person name="Ulvskov P."/>
            <person name="Glockner G."/>
            <person name="Delwiche C.F."/>
            <person name="Petrasek J."/>
            <person name="Van de Peer Y."/>
            <person name="Friml J."/>
            <person name="Beilby M."/>
            <person name="Dolan L."/>
            <person name="Kohara Y."/>
            <person name="Sugano S."/>
            <person name="Fujiyama A."/>
            <person name="Delaux P.-M."/>
            <person name="Quint M."/>
            <person name="TheiBen G."/>
            <person name="Hagemann M."/>
            <person name="Harholt J."/>
            <person name="Dunand C."/>
            <person name="Zachgo S."/>
            <person name="Langdale J."/>
            <person name="Maumus F."/>
            <person name="Straeten D.V.D."/>
            <person name="Gould S.B."/>
            <person name="Rensing S.A."/>
        </authorList>
    </citation>
    <scope>NUCLEOTIDE SEQUENCE [LARGE SCALE GENOMIC DNA]</scope>
    <source>
        <strain evidence="4 5">S276</strain>
    </source>
</reference>
<feature type="compositionally biased region" description="Acidic residues" evidence="2">
    <location>
        <begin position="700"/>
        <end position="714"/>
    </location>
</feature>
<feature type="compositionally biased region" description="Basic and acidic residues" evidence="2">
    <location>
        <begin position="247"/>
        <end position="260"/>
    </location>
</feature>
<evidence type="ECO:0000313" key="5">
    <source>
        <dbReference type="Proteomes" id="UP000265515"/>
    </source>
</evidence>
<proteinExistence type="predicted"/>
<feature type="compositionally biased region" description="Basic and acidic residues" evidence="2">
    <location>
        <begin position="715"/>
        <end position="729"/>
    </location>
</feature>
<accession>A0A388KWF7</accession>
<sequence length="1452" mass="162956">MPKPTDVVDSAGRALILEDLIAAIDRHEKRSSNVPKIDTFHFSGERVSDCLDLVEQEMVGLSDEVKFQRILKYVLHRHHQEVGKVVDAAHGSWARFREGMQRKYRLGDGLLTTTDLEAMNKDDFTTIGAFVQEFKKRARKVHGISEEAQCAIFLGLLTASKASELTSHGGGSVKLTWATIDKGVADSSLDQVEQHQMRLQRRKRKERDATASGTPGVKRIVTDVLAELGYGQDAEVQKKVVTIVQSRGKEAGDEGTRQEDYGEEETGSQVLTKAQRKQRNLLLGGQGSGKGQIQQAIAAPPAAATTARTSAGPSQMGLPPAYGHWVPYCQKAPWPSCNHFNSCGTGQAHSGQIVPYSGPSASLGPPSFPATQGQFAAQPPTSQQASQASVAGGGAQGQGAQGQGRQGNGGRGQGGRGSGGRGRNGGGRGGGWNGQGGQSQGNQGSQEGGQGYGRPCFDWRSATCRHCGVVGHSIRFCQQRRDNELAGLISTNMDGDIYDKFGKYIDPKIPGGVRQEAQRRATAGPAPPAMFRLWQEREDPPVRIEEVTGESEEVTQRLKAGTIKEEPIVVESDDEDSQRVGESTTTTLEKMKDLLGKLGRYQQRLKELCDEVQGWKADLPNVFLYESEPGPASGQQSYPGVATVGSGPRSGMTFKPPTPHGRAPQAAQTRSQSKLGPSQAPSQAPPQKRLEPERRKEVVEVPEEGEEEEEDTEDERLCQEEDRRTEQRAQRTGAQEEAEPSPQDSVPKKRKYAVRLEEGFDVERMVGRLLEGHNDLMNLKDILASAPRLRDGLKGRLSRRWYKTVDKKCRPVPVLVTEDEEVYYEREQGLIRRMREQALNDSCRINEENGGKLIVGESGFLSPQEKALMVQLMKKRHRAYAFNDDQRGRLDVDKIPMIRIHTIPREPWNLRGARYPNPDEEKMMVDYLDGRMRTHVAGYSSGPYASPWFCFIKPNGTLRWVQDLQQLNAMTVRDAGGLPNADALSESCAGRPIISLIDLYSGYDQFPVYPPDTPVTAMHTPRGLIHMNVAPQGWTNAVAMVQRHMVRVMQTVSPHITQPYIDDLAVKGPKEKEEDKVMPGVRYAPATLWYGRHATFPIESFLKTWRRQDLETNLSFEELLDIRARQVGAAEERVREASKHVERSRMEDKMRWDQMARVRKEPLAVRDIVLLYDSSLEKQWSRKLNKRWLGPYRIARCGEFGAYQIEELSGMEWKDWVSGTRLKKSDFLKTAMQRGGRDTRPRQRPLGASRGGERHGPFRREPTPVFDDDNIELFLDVYRDHATQRGWDVSERIQHLRGIGRFEKSVAQIMEEALTWPEVEARMQRLRASRVGHDGLPIRLEEGNAEEFIPTYEQYMSDQGVQRDEWMQTLLIWTRGAERPLAKQIRDRACDWEDCRAQLREAFRRPGRPEPRVDRRRGSKRLRDLEPREPIATRGGRKALAQREGGRVVLKW</sequence>
<dbReference type="OrthoDB" id="5599163at2759"/>
<feature type="compositionally biased region" description="Gly residues" evidence="2">
    <location>
        <begin position="391"/>
        <end position="439"/>
    </location>
</feature>
<dbReference type="InterPro" id="IPR043128">
    <property type="entry name" value="Rev_trsase/Diguanyl_cyclase"/>
</dbReference>
<keyword evidence="1" id="KW-0175">Coiled coil</keyword>
<dbReference type="Proteomes" id="UP000265515">
    <property type="component" value="Unassembled WGS sequence"/>
</dbReference>
<feature type="region of interest" description="Disordered" evidence="2">
    <location>
        <begin position="355"/>
        <end position="450"/>
    </location>
</feature>
<feature type="compositionally biased region" description="Low complexity" evidence="2">
    <location>
        <begin position="677"/>
        <end position="687"/>
    </location>
</feature>
<feature type="compositionally biased region" description="Polar residues" evidence="2">
    <location>
        <begin position="666"/>
        <end position="676"/>
    </location>
</feature>
<organism evidence="4 5">
    <name type="scientific">Chara braunii</name>
    <name type="common">Braun's stonewort</name>
    <dbReference type="NCBI Taxonomy" id="69332"/>
    <lineage>
        <taxon>Eukaryota</taxon>
        <taxon>Viridiplantae</taxon>
        <taxon>Streptophyta</taxon>
        <taxon>Charophyceae</taxon>
        <taxon>Charales</taxon>
        <taxon>Characeae</taxon>
        <taxon>Chara</taxon>
    </lineage>
</organism>
<dbReference type="InterPro" id="IPR043502">
    <property type="entry name" value="DNA/RNA_pol_sf"/>
</dbReference>
<dbReference type="EMBL" id="BFEA01000202">
    <property type="protein sequence ID" value="GBG74400.1"/>
    <property type="molecule type" value="Genomic_DNA"/>
</dbReference>
<gene>
    <name evidence="4" type="ORF">CBR_g18811</name>
</gene>
<feature type="compositionally biased region" description="Basic and acidic residues" evidence="2">
    <location>
        <begin position="688"/>
        <end position="699"/>
    </location>
</feature>
<feature type="compositionally biased region" description="Basic and acidic residues" evidence="2">
    <location>
        <begin position="1421"/>
        <end position="1431"/>
    </location>
</feature>
<dbReference type="Gene3D" id="3.30.70.270">
    <property type="match status" value="1"/>
</dbReference>
<feature type="region of interest" description="Disordered" evidence="2">
    <location>
        <begin position="1406"/>
        <end position="1440"/>
    </location>
</feature>
<comment type="caution">
    <text evidence="4">The sequence shown here is derived from an EMBL/GenBank/DDBJ whole genome shotgun (WGS) entry which is preliminary data.</text>
</comment>
<dbReference type="SUPFAM" id="SSF56672">
    <property type="entry name" value="DNA/RNA polymerases"/>
    <property type="match status" value="1"/>
</dbReference>
<evidence type="ECO:0000259" key="3">
    <source>
        <dbReference type="Pfam" id="PF00078"/>
    </source>
</evidence>
<protein>
    <recommendedName>
        <fullName evidence="3">Reverse transcriptase domain-containing protein</fullName>
    </recommendedName>
</protein>
<dbReference type="Gramene" id="GBG74400">
    <property type="protein sequence ID" value="GBG74400"/>
    <property type="gene ID" value="CBR_g18811"/>
</dbReference>
<evidence type="ECO:0000256" key="1">
    <source>
        <dbReference type="SAM" id="Coils"/>
    </source>
</evidence>
<dbReference type="InterPro" id="IPR053134">
    <property type="entry name" value="RNA-dir_DNA_polymerase"/>
</dbReference>
<feature type="compositionally biased region" description="Polar residues" evidence="2">
    <location>
        <begin position="369"/>
        <end position="382"/>
    </location>
</feature>
<evidence type="ECO:0000313" key="4">
    <source>
        <dbReference type="EMBL" id="GBG74400.1"/>
    </source>
</evidence>
<dbReference type="PANTHER" id="PTHR24559">
    <property type="entry name" value="TRANSPOSON TY3-I GAG-POL POLYPROTEIN"/>
    <property type="match status" value="1"/>
</dbReference>
<dbReference type="Gene3D" id="3.10.10.10">
    <property type="entry name" value="HIV Type 1 Reverse Transcriptase, subunit A, domain 1"/>
    <property type="match status" value="1"/>
</dbReference>
<dbReference type="InterPro" id="IPR000477">
    <property type="entry name" value="RT_dom"/>
</dbReference>